<sequence length="770" mass="85546">MLLNPSHKVTFSGLPPDILDAYVRYKKGTRALVAWFVSYSNAPNRKVKSLPIKELASLAQVIGSSLKQLPDVIHFHFRETIAARKRLSKHFRGTIDASDDEVDTVNHEHFTSSLSRIYADLCVSCGKPEHQPRGLGRTRKSSLISERGLINHYEALTVQDVEDVADDSSETSNTSASASTSTSECSECIAVAPPHCDGSGLDVFLADDDLGRAMEVTATIQRAQDMVNSVERCWESAGRGEISFVTAAFMTNVGFASLRRLGLELLEHDIKLDISDLHQICCSIGGRDGPESSHQLLDNLQEVERSLGHYRDGHRLTPISSCASCVQKPADYIQSPSIHNHARPKLLDGIIDNIIHLVVTPSPPSSIVRTSTPVYADVGYFLTHRDRDQEPPQSWSAILGLHLLNQGYKTYLSSTPTPNLVSKHRITALQLAQQALTHVTCIVNDKTCFPCRCTQTLGYHLQTLEHDLLDFSRHKCWDLYFQSPWVAGTHVLEILDLCHYYGMRLINYRHYVGAVLHSYNVLEKLGGLERIPVLEDLCELFHDVLFPGGVRPSYSYRACWGRYVGARLKFKKGHKNRNSRDSWCMAIPAHAARRAAGLASTHESGQQPGLTMDCLVFRFKQQGYHVGDEEWGLGGEIDDPAHDLTTVARNMQILSSRVEESITSTSTSSSTGGGSRLPMSRLNLLAVFQKCVDVVKRLSDETHTGKEEQGINCICFASAILTGADRISEARRLGRMEAWTKNERACITQAKDVISDVFAGLSPDHFLWKI</sequence>
<comment type="caution">
    <text evidence="2">The sequence shown here is derived from an EMBL/GenBank/DDBJ whole genome shotgun (WGS) entry which is preliminary data.</text>
</comment>
<dbReference type="EMBL" id="NAJM01000060">
    <property type="protein sequence ID" value="RVX66525.1"/>
    <property type="molecule type" value="Genomic_DNA"/>
</dbReference>
<dbReference type="OrthoDB" id="4821062at2759"/>
<reference evidence="2 3" key="1">
    <citation type="submission" date="2017-03" db="EMBL/GenBank/DDBJ databases">
        <title>Genomes of endolithic fungi from Antarctica.</title>
        <authorList>
            <person name="Coleine C."/>
            <person name="Masonjones S."/>
            <person name="Stajich J.E."/>
        </authorList>
    </citation>
    <scope>NUCLEOTIDE SEQUENCE [LARGE SCALE GENOMIC DNA]</scope>
    <source>
        <strain evidence="2 3">CCFEE 6314</strain>
    </source>
</reference>
<name>A0A438MU04_EXOME</name>
<dbReference type="AlphaFoldDB" id="A0A438MU04"/>
<proteinExistence type="predicted"/>
<organism evidence="2 3">
    <name type="scientific">Exophiala mesophila</name>
    <name type="common">Black yeast-like fungus</name>
    <dbReference type="NCBI Taxonomy" id="212818"/>
    <lineage>
        <taxon>Eukaryota</taxon>
        <taxon>Fungi</taxon>
        <taxon>Dikarya</taxon>
        <taxon>Ascomycota</taxon>
        <taxon>Pezizomycotina</taxon>
        <taxon>Eurotiomycetes</taxon>
        <taxon>Chaetothyriomycetidae</taxon>
        <taxon>Chaetothyriales</taxon>
        <taxon>Herpotrichiellaceae</taxon>
        <taxon>Exophiala</taxon>
    </lineage>
</organism>
<gene>
    <name evidence="2" type="ORF">B0A52_09810</name>
</gene>
<dbReference type="VEuPathDB" id="FungiDB:PV10_08622"/>
<accession>A0A438MU04</accession>
<dbReference type="PANTHER" id="PTHR38795:SF1">
    <property type="entry name" value="DUF6604 DOMAIN-CONTAINING PROTEIN"/>
    <property type="match status" value="1"/>
</dbReference>
<dbReference type="InterPro" id="IPR046539">
    <property type="entry name" value="DUF6604"/>
</dbReference>
<evidence type="ECO:0000259" key="1">
    <source>
        <dbReference type="Pfam" id="PF20253"/>
    </source>
</evidence>
<evidence type="ECO:0000313" key="2">
    <source>
        <dbReference type="EMBL" id="RVX66525.1"/>
    </source>
</evidence>
<protein>
    <recommendedName>
        <fullName evidence="1">DUF6604 domain-containing protein</fullName>
    </recommendedName>
</protein>
<evidence type="ECO:0000313" key="3">
    <source>
        <dbReference type="Proteomes" id="UP000288859"/>
    </source>
</evidence>
<dbReference type="Pfam" id="PF20253">
    <property type="entry name" value="DUF6604"/>
    <property type="match status" value="1"/>
</dbReference>
<feature type="domain" description="DUF6604" evidence="1">
    <location>
        <begin position="24"/>
        <end position="266"/>
    </location>
</feature>
<dbReference type="PANTHER" id="PTHR38795">
    <property type="entry name" value="DUF6604 DOMAIN-CONTAINING PROTEIN"/>
    <property type="match status" value="1"/>
</dbReference>
<dbReference type="Proteomes" id="UP000288859">
    <property type="component" value="Unassembled WGS sequence"/>
</dbReference>